<dbReference type="PANTHER" id="PTHR30258">
    <property type="entry name" value="TYPE II SECRETION SYSTEM PROTEIN GSPE-RELATED"/>
    <property type="match status" value="1"/>
</dbReference>
<dbReference type="PROSITE" id="PS00662">
    <property type="entry name" value="T2SP_E"/>
    <property type="match status" value="1"/>
</dbReference>
<evidence type="ECO:0000313" key="6">
    <source>
        <dbReference type="Proteomes" id="UP000705230"/>
    </source>
</evidence>
<proteinExistence type="inferred from homology"/>
<protein>
    <submittedName>
        <fullName evidence="5">Type II/IV secretion system protein</fullName>
    </submittedName>
</protein>
<dbReference type="SMART" id="SM00382">
    <property type="entry name" value="AAA"/>
    <property type="match status" value="1"/>
</dbReference>
<dbReference type="GO" id="GO:0005886">
    <property type="term" value="C:plasma membrane"/>
    <property type="evidence" value="ECO:0007669"/>
    <property type="project" value="TreeGrafter"/>
</dbReference>
<keyword evidence="3" id="KW-0067">ATP-binding</keyword>
<dbReference type="CDD" id="cd01129">
    <property type="entry name" value="PulE-GspE-like"/>
    <property type="match status" value="1"/>
</dbReference>
<dbReference type="InterPro" id="IPR027417">
    <property type="entry name" value="P-loop_NTPase"/>
</dbReference>
<evidence type="ECO:0000256" key="2">
    <source>
        <dbReference type="ARBA" id="ARBA00022741"/>
    </source>
</evidence>
<dbReference type="Pfam" id="PF00437">
    <property type="entry name" value="T2SSE"/>
    <property type="match status" value="1"/>
</dbReference>
<dbReference type="InterPro" id="IPR001482">
    <property type="entry name" value="T2SS/T4SS_dom"/>
</dbReference>
<evidence type="ECO:0000313" key="5">
    <source>
        <dbReference type="EMBL" id="MBL6903745.1"/>
    </source>
</evidence>
<comment type="similarity">
    <text evidence="1">Belongs to the GSP E family.</text>
</comment>
<dbReference type="EMBL" id="JADHSG010000013">
    <property type="protein sequence ID" value="MBL6903745.1"/>
    <property type="molecule type" value="Genomic_DNA"/>
</dbReference>
<dbReference type="Proteomes" id="UP000705230">
    <property type="component" value="Unassembled WGS sequence"/>
</dbReference>
<dbReference type="Gene3D" id="3.30.300.160">
    <property type="entry name" value="Type II secretion system, protein E, N-terminal domain"/>
    <property type="match status" value="1"/>
</dbReference>
<evidence type="ECO:0000256" key="3">
    <source>
        <dbReference type="ARBA" id="ARBA00022840"/>
    </source>
</evidence>
<dbReference type="Gene3D" id="3.40.50.300">
    <property type="entry name" value="P-loop containing nucleotide triphosphate hydrolases"/>
    <property type="match status" value="1"/>
</dbReference>
<reference evidence="5" key="1">
    <citation type="submission" date="2020-10" db="EMBL/GenBank/DDBJ databases">
        <title>Microbiome of the Black Sea water column analyzed by genome centric metagenomics.</title>
        <authorList>
            <person name="Cabello-Yeves P.J."/>
            <person name="Callieri C."/>
            <person name="Picazo A."/>
            <person name="Mehrshad M."/>
            <person name="Haro-Moreno J.M."/>
            <person name="Roda-Garcia J."/>
            <person name="Dzembekova N."/>
            <person name="Slabakova V."/>
            <person name="Slabakova N."/>
            <person name="Moncheva S."/>
            <person name="Rodriguez-Valera F."/>
        </authorList>
    </citation>
    <scope>NUCLEOTIDE SEQUENCE</scope>
    <source>
        <strain evidence="5">BS30m-G43</strain>
    </source>
</reference>
<dbReference type="GO" id="GO:0015628">
    <property type="term" value="P:protein secretion by the type II secretion system"/>
    <property type="evidence" value="ECO:0007669"/>
    <property type="project" value="TreeGrafter"/>
</dbReference>
<dbReference type="FunFam" id="3.30.450.90:FF:000001">
    <property type="entry name" value="Type II secretion system ATPase GspE"/>
    <property type="match status" value="1"/>
</dbReference>
<comment type="caution">
    <text evidence="5">The sequence shown here is derived from an EMBL/GenBank/DDBJ whole genome shotgun (WGS) entry which is preliminary data.</text>
</comment>
<dbReference type="SUPFAM" id="SSF52540">
    <property type="entry name" value="P-loop containing nucleoside triphosphate hydrolases"/>
    <property type="match status" value="1"/>
</dbReference>
<dbReference type="PANTHER" id="PTHR30258:SF27">
    <property type="entry name" value="BACTERIOPHAGE ADSORPTION PROTEIN B-RELATED"/>
    <property type="match status" value="1"/>
</dbReference>
<dbReference type="SUPFAM" id="SSF160246">
    <property type="entry name" value="EspE N-terminal domain-like"/>
    <property type="match status" value="1"/>
</dbReference>
<feature type="domain" description="Bacterial type II secretion system protein E" evidence="4">
    <location>
        <begin position="319"/>
        <end position="333"/>
    </location>
</feature>
<name>A0A937SI43_9GAMM</name>
<dbReference type="GO" id="GO:0005524">
    <property type="term" value="F:ATP binding"/>
    <property type="evidence" value="ECO:0007669"/>
    <property type="project" value="UniProtKB-KW"/>
</dbReference>
<accession>A0A937SI43</accession>
<gene>
    <name evidence="5" type="ORF">ISR29_06040</name>
</gene>
<dbReference type="Gene3D" id="3.30.450.90">
    <property type="match status" value="1"/>
</dbReference>
<dbReference type="InterPro" id="IPR037257">
    <property type="entry name" value="T2SS_E_N_sf"/>
</dbReference>
<dbReference type="InterPro" id="IPR003593">
    <property type="entry name" value="AAA+_ATPase"/>
</dbReference>
<evidence type="ECO:0000256" key="1">
    <source>
        <dbReference type="ARBA" id="ARBA00006611"/>
    </source>
</evidence>
<organism evidence="5 6">
    <name type="scientific">SAR86 cluster bacterium</name>
    <dbReference type="NCBI Taxonomy" id="2030880"/>
    <lineage>
        <taxon>Bacteria</taxon>
        <taxon>Pseudomonadati</taxon>
        <taxon>Pseudomonadota</taxon>
        <taxon>Gammaproteobacteria</taxon>
        <taxon>SAR86 cluster</taxon>
    </lineage>
</organism>
<dbReference type="GO" id="GO:0015627">
    <property type="term" value="C:type II protein secretion system complex"/>
    <property type="evidence" value="ECO:0007669"/>
    <property type="project" value="TreeGrafter"/>
</dbReference>
<evidence type="ECO:0000259" key="4">
    <source>
        <dbReference type="PROSITE" id="PS00662"/>
    </source>
</evidence>
<dbReference type="AlphaFoldDB" id="A0A937SI43"/>
<keyword evidence="2" id="KW-0547">Nucleotide-binding</keyword>
<sequence length="502" mass="55803">MEDLVAKDLDTISNILPYDYVRERMIIALLDEDELCNVYSPNIINIKTYQELSRFLNKPFIINKCSAEDFNEMLTKSFGSKDSSDVLSEELSDDFDLESFAGNIAPTEDLLNGNNDAPIIKLINGIISQAIKQRASDIHFEPYEDQLIIRFRIDGILKEVLSQDSRIASLVIARIKIISRLDISERRLPQDGRVSLSLGDKSVDVRVSTLPSSYGERIVLRLLDKQSAQINIDDLGLPKSILNNYKKSLKSSEGIILFTGPTGSGKTTTLYAGLRDLSDSSQNILTVEDPIEYTLKGIGQTQVNAKTGYTFAKGLRAMLRQDPDVMMVGEIRDIETAQIAIQSSLTGHLVLSTVHTNSAVGAITRLRDMGIESFLLSSSLKSIISQRLVRRLCNSCKKEANPSEEAVRLFGLKKDSKVFSSNGCDKCSYSGFQGRIAIAECIQVDQTTRDLIHQKASECKIIEHVFKDQPSIDDASRELIIDGTTSCEEIMRLNNLKEDASL</sequence>
<dbReference type="GO" id="GO:0016887">
    <property type="term" value="F:ATP hydrolysis activity"/>
    <property type="evidence" value="ECO:0007669"/>
    <property type="project" value="TreeGrafter"/>
</dbReference>